<dbReference type="OrthoDB" id="6352731at2759"/>
<evidence type="ECO:0000256" key="1">
    <source>
        <dbReference type="ARBA" id="ARBA00022460"/>
    </source>
</evidence>
<dbReference type="GO" id="GO:0062129">
    <property type="term" value="C:chitin-based extracellular matrix"/>
    <property type="evidence" value="ECO:0007669"/>
    <property type="project" value="TreeGrafter"/>
</dbReference>
<evidence type="ECO:0000313" key="6">
    <source>
        <dbReference type="Proteomes" id="UP000814243"/>
    </source>
</evidence>
<protein>
    <submittedName>
        <fullName evidence="5">Uncharacterized protein</fullName>
    </submittedName>
</protein>
<dbReference type="PANTHER" id="PTHR10380">
    <property type="entry name" value="CUTICLE PROTEIN"/>
    <property type="match status" value="1"/>
</dbReference>
<dbReference type="PANTHER" id="PTHR10380:SF200">
    <property type="entry name" value="CUTICULAR PROTEIN 49AB-RELATED"/>
    <property type="match status" value="1"/>
</dbReference>
<gene>
    <name evidence="5" type="ORF">HF086_010753</name>
</gene>
<evidence type="ECO:0000256" key="3">
    <source>
        <dbReference type="PROSITE-ProRule" id="PRU00497"/>
    </source>
</evidence>
<proteinExistence type="predicted"/>
<accession>A0A922S7G4</accession>
<dbReference type="PRINTS" id="PR00947">
    <property type="entry name" value="CUTICLE"/>
</dbReference>
<name>A0A922S7G4_SPOEX</name>
<feature type="chain" id="PRO_5037203952" evidence="4">
    <location>
        <begin position="20"/>
        <end position="234"/>
    </location>
</feature>
<dbReference type="PROSITE" id="PS51155">
    <property type="entry name" value="CHIT_BIND_RR_2"/>
    <property type="match status" value="1"/>
</dbReference>
<keyword evidence="1 3" id="KW-0193">Cuticle</keyword>
<evidence type="ECO:0000256" key="4">
    <source>
        <dbReference type="SAM" id="SignalP"/>
    </source>
</evidence>
<feature type="signal peptide" evidence="4">
    <location>
        <begin position="1"/>
        <end position="19"/>
    </location>
</feature>
<dbReference type="Proteomes" id="UP000814243">
    <property type="component" value="Unassembled WGS sequence"/>
</dbReference>
<dbReference type="Pfam" id="PF00379">
    <property type="entry name" value="Chitin_bind_4"/>
    <property type="match status" value="1"/>
</dbReference>
<organism evidence="5 6">
    <name type="scientific">Spodoptera exigua</name>
    <name type="common">Beet armyworm</name>
    <name type="synonym">Noctua fulgens</name>
    <dbReference type="NCBI Taxonomy" id="7107"/>
    <lineage>
        <taxon>Eukaryota</taxon>
        <taxon>Metazoa</taxon>
        <taxon>Ecdysozoa</taxon>
        <taxon>Arthropoda</taxon>
        <taxon>Hexapoda</taxon>
        <taxon>Insecta</taxon>
        <taxon>Pterygota</taxon>
        <taxon>Neoptera</taxon>
        <taxon>Endopterygota</taxon>
        <taxon>Lepidoptera</taxon>
        <taxon>Glossata</taxon>
        <taxon>Ditrysia</taxon>
        <taxon>Noctuoidea</taxon>
        <taxon>Noctuidae</taxon>
        <taxon>Amphipyrinae</taxon>
        <taxon>Spodoptera</taxon>
    </lineage>
</organism>
<dbReference type="PROSITE" id="PS00233">
    <property type="entry name" value="CHIT_BIND_RR_1"/>
    <property type="match status" value="1"/>
</dbReference>
<keyword evidence="2 4" id="KW-0732">Signal</keyword>
<sequence length="234" mass="25912">MRTITFIVLALTAVSFSQADVSHLVNDGRYHPELYGGYDGRYLAERNGKYGSIYNAYQPRYYQALSRELLTPVVSDSAEHVALPTSAVTYRTPFAPSTYRPFVYSTPRPFALSTQAPVYQKSVTEKSPVTYQKSVSQKAPVAVYHKSVSDAAATILREDRTYDENNYHYAYETNNGIAAEESGIVDASHNGVGGGTRVKGFYEYIGDDGLKYRVDYIADENGFRASGAHLPKAP</sequence>
<evidence type="ECO:0000256" key="2">
    <source>
        <dbReference type="ARBA" id="ARBA00022729"/>
    </source>
</evidence>
<evidence type="ECO:0000313" key="5">
    <source>
        <dbReference type="EMBL" id="KAH9627601.1"/>
    </source>
</evidence>
<dbReference type="AlphaFoldDB" id="A0A922S7G4"/>
<dbReference type="EMBL" id="JACEFF010000946">
    <property type="protein sequence ID" value="KAH9627601.1"/>
    <property type="molecule type" value="Genomic_DNA"/>
</dbReference>
<dbReference type="GO" id="GO:0008010">
    <property type="term" value="F:structural constituent of chitin-based larval cuticle"/>
    <property type="evidence" value="ECO:0007669"/>
    <property type="project" value="TreeGrafter"/>
</dbReference>
<reference evidence="5" key="1">
    <citation type="journal article" date="2021" name="G3 (Bethesda)">
        <title>Genome and transcriptome analysis of the beet armyworm Spodoptera exigua reveals targets for pest control. .</title>
        <authorList>
            <person name="Simon S."/>
            <person name="Breeschoten T."/>
            <person name="Jansen H.J."/>
            <person name="Dirks R.P."/>
            <person name="Schranz M.E."/>
            <person name="Ros V.I.D."/>
        </authorList>
    </citation>
    <scope>NUCLEOTIDE SEQUENCE</scope>
    <source>
        <strain evidence="5">TB_SE_WUR_2020</strain>
    </source>
</reference>
<dbReference type="InterPro" id="IPR000618">
    <property type="entry name" value="Insect_cuticle"/>
</dbReference>
<comment type="caution">
    <text evidence="5">The sequence shown here is derived from an EMBL/GenBank/DDBJ whole genome shotgun (WGS) entry which is preliminary data.</text>
</comment>
<dbReference type="InterPro" id="IPR050468">
    <property type="entry name" value="Cuticle_Struct_Prot"/>
</dbReference>
<dbReference type="InterPro" id="IPR031311">
    <property type="entry name" value="CHIT_BIND_RR_consensus"/>
</dbReference>